<dbReference type="InterPro" id="IPR030678">
    <property type="entry name" value="Peptide/Ni-bd"/>
</dbReference>
<organism evidence="3 4">
    <name type="scientific">Pseudonocardia yunnanensis</name>
    <dbReference type="NCBI Taxonomy" id="58107"/>
    <lineage>
        <taxon>Bacteria</taxon>
        <taxon>Bacillati</taxon>
        <taxon>Actinomycetota</taxon>
        <taxon>Actinomycetes</taxon>
        <taxon>Pseudonocardiales</taxon>
        <taxon>Pseudonocardiaceae</taxon>
        <taxon>Pseudonocardia</taxon>
    </lineage>
</organism>
<dbReference type="PIRSF" id="PIRSF002741">
    <property type="entry name" value="MppA"/>
    <property type="match status" value="1"/>
</dbReference>
<name>A0ABW4F702_9PSEU</name>
<feature type="domain" description="Solute-binding protein family 5" evidence="2">
    <location>
        <begin position="112"/>
        <end position="475"/>
    </location>
</feature>
<evidence type="ECO:0000256" key="1">
    <source>
        <dbReference type="SAM" id="MobiDB-lite"/>
    </source>
</evidence>
<dbReference type="Gene3D" id="3.10.105.10">
    <property type="entry name" value="Dipeptide-binding Protein, Domain 3"/>
    <property type="match status" value="1"/>
</dbReference>
<proteinExistence type="predicted"/>
<keyword evidence="4" id="KW-1185">Reference proteome</keyword>
<sequence>MPLPGSLSRPRSWPHLLTRGVSLGAVATVLVACSASGLSQPAPPRGDADQNTAAPGEVLNSEGTPVKGGTLKLSMAADPLCLDPHSISADTEQILGHLQFDNLTFLNPDGSPGPWLATSWTISPDGRTYVFTLKQGVTFADGTPFNAQAVVANFEHMLDPNTRSPLAGPYIAPYAGSTVIDDYTLQVNLKSAYSPFLDVLAQGWLGMQSPKAIRESTPAQLCAHPVGSGPFTLTSYTPNVGASYARRADYDWGPPALGRTGAPNLDGVDLSWIGQDPVRYNSLISGQYQLTGYVPPQNAAAVAANPQFQLEDVNRIGWPFTFDFNTSRAPLDDINVRKAIVEGVNVDAIVQTSQFGQRGVARSYLDSVTEFYDPSVQLPAYNVQNANALLDGAGWASRNAAGFRTKNGQELALKLPVSNATTVSPVYDLLQAQLKTLGINLQVEVQPQTQVTTRRYAGDYDLLSGVWHTNTPDVLYIKYASSQIPDSEHLGQNLARLSDPTLDSLLERTRETTDRTELASLYSQAQKQLVAAVPGLPVYQNTVLWAFDKKLHNVIVNTSHGTPLLTYAWLAP</sequence>
<evidence type="ECO:0000313" key="3">
    <source>
        <dbReference type="EMBL" id="MFD1522677.1"/>
    </source>
</evidence>
<dbReference type="CDD" id="cd08492">
    <property type="entry name" value="PBP2_NikA_DppA_OppA_like_15"/>
    <property type="match status" value="1"/>
</dbReference>
<dbReference type="RefSeq" id="WP_344728153.1">
    <property type="nucleotide sequence ID" value="NZ_BAAAUS010000049.1"/>
</dbReference>
<dbReference type="PANTHER" id="PTHR30290">
    <property type="entry name" value="PERIPLASMIC BINDING COMPONENT OF ABC TRANSPORTER"/>
    <property type="match status" value="1"/>
</dbReference>
<evidence type="ECO:0000259" key="2">
    <source>
        <dbReference type="Pfam" id="PF00496"/>
    </source>
</evidence>
<accession>A0ABW4F702</accession>
<dbReference type="Proteomes" id="UP001597114">
    <property type="component" value="Unassembled WGS sequence"/>
</dbReference>
<dbReference type="InterPro" id="IPR039424">
    <property type="entry name" value="SBP_5"/>
</dbReference>
<dbReference type="SUPFAM" id="SSF53850">
    <property type="entry name" value="Periplasmic binding protein-like II"/>
    <property type="match status" value="1"/>
</dbReference>
<protein>
    <submittedName>
        <fullName evidence="3">ABC transporter substrate-binding protein</fullName>
    </submittedName>
</protein>
<dbReference type="InterPro" id="IPR000914">
    <property type="entry name" value="SBP_5_dom"/>
</dbReference>
<feature type="region of interest" description="Disordered" evidence="1">
    <location>
        <begin position="38"/>
        <end position="65"/>
    </location>
</feature>
<gene>
    <name evidence="3" type="ORF">ACFSJD_34650</name>
</gene>
<reference evidence="4" key="1">
    <citation type="journal article" date="2019" name="Int. J. Syst. Evol. Microbiol.">
        <title>The Global Catalogue of Microorganisms (GCM) 10K type strain sequencing project: providing services to taxonomists for standard genome sequencing and annotation.</title>
        <authorList>
            <consortium name="The Broad Institute Genomics Platform"/>
            <consortium name="The Broad Institute Genome Sequencing Center for Infectious Disease"/>
            <person name="Wu L."/>
            <person name="Ma J."/>
        </authorList>
    </citation>
    <scope>NUCLEOTIDE SEQUENCE [LARGE SCALE GENOMIC DNA]</scope>
    <source>
        <strain evidence="4">CCM 7043</strain>
    </source>
</reference>
<dbReference type="Pfam" id="PF00496">
    <property type="entry name" value="SBP_bac_5"/>
    <property type="match status" value="1"/>
</dbReference>
<comment type="caution">
    <text evidence="3">The sequence shown here is derived from an EMBL/GenBank/DDBJ whole genome shotgun (WGS) entry which is preliminary data.</text>
</comment>
<evidence type="ECO:0000313" key="4">
    <source>
        <dbReference type="Proteomes" id="UP001597114"/>
    </source>
</evidence>
<dbReference type="EMBL" id="JBHUCO010000047">
    <property type="protein sequence ID" value="MFD1522677.1"/>
    <property type="molecule type" value="Genomic_DNA"/>
</dbReference>
<dbReference type="Gene3D" id="3.40.190.10">
    <property type="entry name" value="Periplasmic binding protein-like II"/>
    <property type="match status" value="1"/>
</dbReference>